<name>A0ACB0LL75_TRIPR</name>
<sequence length="209" mass="23615">MKFIFILLSSLLLGCLLVMSVQRNSLVSGQEWNKNNLEVTEITAISAQKKHFGSNGAYHMRKLFGTTIHHEETNVDSKNGKGEISSKISGDENNINLKKSFRRLLQAQKNDVQHVVKMKKAYLKVNKFAIPRKSLTTNTNTNTKCSQDCDVVPIKGSSDKSSRHEHQISKEAQDIDAEKEIESLMYKDYNNKGKPSHRPPINNHVPNNP</sequence>
<protein>
    <submittedName>
        <fullName evidence="1">Uncharacterized protein</fullName>
    </submittedName>
</protein>
<dbReference type="Proteomes" id="UP001177021">
    <property type="component" value="Unassembled WGS sequence"/>
</dbReference>
<accession>A0ACB0LL75</accession>
<evidence type="ECO:0000313" key="1">
    <source>
        <dbReference type="EMBL" id="CAJ2669207.1"/>
    </source>
</evidence>
<gene>
    <name evidence="1" type="ORF">MILVUS5_LOCUS33461</name>
</gene>
<proteinExistence type="predicted"/>
<dbReference type="EMBL" id="CASHSV030000615">
    <property type="protein sequence ID" value="CAJ2669207.1"/>
    <property type="molecule type" value="Genomic_DNA"/>
</dbReference>
<organism evidence="1 2">
    <name type="scientific">Trifolium pratense</name>
    <name type="common">Red clover</name>
    <dbReference type="NCBI Taxonomy" id="57577"/>
    <lineage>
        <taxon>Eukaryota</taxon>
        <taxon>Viridiplantae</taxon>
        <taxon>Streptophyta</taxon>
        <taxon>Embryophyta</taxon>
        <taxon>Tracheophyta</taxon>
        <taxon>Spermatophyta</taxon>
        <taxon>Magnoliopsida</taxon>
        <taxon>eudicotyledons</taxon>
        <taxon>Gunneridae</taxon>
        <taxon>Pentapetalae</taxon>
        <taxon>rosids</taxon>
        <taxon>fabids</taxon>
        <taxon>Fabales</taxon>
        <taxon>Fabaceae</taxon>
        <taxon>Papilionoideae</taxon>
        <taxon>50 kb inversion clade</taxon>
        <taxon>NPAAA clade</taxon>
        <taxon>Hologalegina</taxon>
        <taxon>IRL clade</taxon>
        <taxon>Trifolieae</taxon>
        <taxon>Trifolium</taxon>
    </lineage>
</organism>
<evidence type="ECO:0000313" key="2">
    <source>
        <dbReference type="Proteomes" id="UP001177021"/>
    </source>
</evidence>
<comment type="caution">
    <text evidence="1">The sequence shown here is derived from an EMBL/GenBank/DDBJ whole genome shotgun (WGS) entry which is preliminary data.</text>
</comment>
<keyword evidence="2" id="KW-1185">Reference proteome</keyword>
<reference evidence="1" key="1">
    <citation type="submission" date="2023-10" db="EMBL/GenBank/DDBJ databases">
        <authorList>
            <person name="Rodriguez Cubillos JULIANA M."/>
            <person name="De Vega J."/>
        </authorList>
    </citation>
    <scope>NUCLEOTIDE SEQUENCE</scope>
</reference>